<evidence type="ECO:0000313" key="2">
    <source>
        <dbReference type="EMBL" id="KAJ1160585.1"/>
    </source>
</evidence>
<reference evidence="2" key="1">
    <citation type="journal article" date="2022" name="bioRxiv">
        <title>Sequencing and chromosome-scale assembly of the giantPleurodeles waltlgenome.</title>
        <authorList>
            <person name="Brown T."/>
            <person name="Elewa A."/>
            <person name="Iarovenko S."/>
            <person name="Subramanian E."/>
            <person name="Araus A.J."/>
            <person name="Petzold A."/>
            <person name="Susuki M."/>
            <person name="Suzuki K.-i.T."/>
            <person name="Hayashi T."/>
            <person name="Toyoda A."/>
            <person name="Oliveira C."/>
            <person name="Osipova E."/>
            <person name="Leigh N.D."/>
            <person name="Simon A."/>
            <person name="Yun M.H."/>
        </authorList>
    </citation>
    <scope>NUCLEOTIDE SEQUENCE</scope>
    <source>
        <strain evidence="2">20211129_DDA</strain>
        <tissue evidence="2">Liver</tissue>
    </source>
</reference>
<proteinExistence type="predicted"/>
<gene>
    <name evidence="2" type="ORF">NDU88_001081</name>
</gene>
<organism evidence="2 3">
    <name type="scientific">Pleurodeles waltl</name>
    <name type="common">Iberian ribbed newt</name>
    <dbReference type="NCBI Taxonomy" id="8319"/>
    <lineage>
        <taxon>Eukaryota</taxon>
        <taxon>Metazoa</taxon>
        <taxon>Chordata</taxon>
        <taxon>Craniata</taxon>
        <taxon>Vertebrata</taxon>
        <taxon>Euteleostomi</taxon>
        <taxon>Amphibia</taxon>
        <taxon>Batrachia</taxon>
        <taxon>Caudata</taxon>
        <taxon>Salamandroidea</taxon>
        <taxon>Salamandridae</taxon>
        <taxon>Pleurodelinae</taxon>
        <taxon>Pleurodeles</taxon>
    </lineage>
</organism>
<evidence type="ECO:0000313" key="3">
    <source>
        <dbReference type="Proteomes" id="UP001066276"/>
    </source>
</evidence>
<keyword evidence="3" id="KW-1185">Reference proteome</keyword>
<accession>A0AAV7S9X8</accession>
<name>A0AAV7S9X8_PLEWA</name>
<feature type="compositionally biased region" description="Polar residues" evidence="1">
    <location>
        <begin position="70"/>
        <end position="82"/>
    </location>
</feature>
<protein>
    <submittedName>
        <fullName evidence="2">Uncharacterized protein</fullName>
    </submittedName>
</protein>
<feature type="region of interest" description="Disordered" evidence="1">
    <location>
        <begin position="1"/>
        <end position="93"/>
    </location>
</feature>
<evidence type="ECO:0000256" key="1">
    <source>
        <dbReference type="SAM" id="MobiDB-lite"/>
    </source>
</evidence>
<dbReference type="AlphaFoldDB" id="A0AAV7S9X8"/>
<dbReference type="Proteomes" id="UP001066276">
    <property type="component" value="Chromosome 4_2"/>
</dbReference>
<dbReference type="EMBL" id="JANPWB010000008">
    <property type="protein sequence ID" value="KAJ1160585.1"/>
    <property type="molecule type" value="Genomic_DNA"/>
</dbReference>
<comment type="caution">
    <text evidence="2">The sequence shown here is derived from an EMBL/GenBank/DDBJ whole genome shotgun (WGS) entry which is preliminary data.</text>
</comment>
<sequence>MGAQHASSVRRAMQKTGTRQNPCDIQRVLWQHASHRQHINTPSGARKREPSAWPRKHRGLPTNKGMTLAGNPTTCRGPQTSLRGRPPSTGAKR</sequence>